<dbReference type="Gene3D" id="4.10.1250.10">
    <property type="entry name" value="Aminomethyltransferase fragment"/>
    <property type="match status" value="1"/>
</dbReference>
<dbReference type="RefSeq" id="WP_089065995.1">
    <property type="nucleotide sequence ID" value="NZ_CP022316.1"/>
</dbReference>
<dbReference type="PANTHER" id="PTHR43757:SF2">
    <property type="entry name" value="AMINOMETHYLTRANSFERASE, MITOCHONDRIAL"/>
    <property type="match status" value="1"/>
</dbReference>
<gene>
    <name evidence="7 11" type="primary">gcvT</name>
    <name evidence="11" type="ORF">CFK39_14145</name>
</gene>
<dbReference type="Gene3D" id="2.40.30.110">
    <property type="entry name" value="Aminomethyltransferase beta-barrel domains"/>
    <property type="match status" value="1"/>
</dbReference>
<dbReference type="InterPro" id="IPR006222">
    <property type="entry name" value="GCVT_N"/>
</dbReference>
<keyword evidence="4 7" id="KW-0808">Transferase</keyword>
<dbReference type="InterPro" id="IPR022903">
    <property type="entry name" value="GcvT_bac"/>
</dbReference>
<evidence type="ECO:0000256" key="7">
    <source>
        <dbReference type="HAMAP-Rule" id="MF_00259"/>
    </source>
</evidence>
<protein>
    <recommendedName>
        <fullName evidence="2 7">Aminomethyltransferase</fullName>
        <ecNumber evidence="2 7">2.1.2.10</ecNumber>
    </recommendedName>
    <alternativeName>
        <fullName evidence="5 7">Glycine cleavage system T protein</fullName>
    </alternativeName>
</protein>
<dbReference type="InterPro" id="IPR028896">
    <property type="entry name" value="GcvT/YgfZ/DmdA"/>
</dbReference>
<dbReference type="InterPro" id="IPR029043">
    <property type="entry name" value="GcvT/YgfZ_C"/>
</dbReference>
<comment type="function">
    <text evidence="7">The glycine cleavage system catalyzes the degradation of glycine.</text>
</comment>
<evidence type="ECO:0000256" key="3">
    <source>
        <dbReference type="ARBA" id="ARBA00022576"/>
    </source>
</evidence>
<dbReference type="GO" id="GO:0008483">
    <property type="term" value="F:transaminase activity"/>
    <property type="evidence" value="ECO:0007669"/>
    <property type="project" value="UniProtKB-KW"/>
</dbReference>
<comment type="subunit">
    <text evidence="7">The glycine cleavage system is composed of four proteins: P, T, L and H.</text>
</comment>
<feature type="domain" description="GCVT N-terminal" evidence="9">
    <location>
        <begin position="13"/>
        <end position="276"/>
    </location>
</feature>
<dbReference type="SUPFAM" id="SSF103025">
    <property type="entry name" value="Folate-binding domain"/>
    <property type="match status" value="1"/>
</dbReference>
<dbReference type="PANTHER" id="PTHR43757">
    <property type="entry name" value="AMINOMETHYLTRANSFERASE"/>
    <property type="match status" value="1"/>
</dbReference>
<dbReference type="Proteomes" id="UP000198398">
    <property type="component" value="Chromosome"/>
</dbReference>
<dbReference type="InterPro" id="IPR027266">
    <property type="entry name" value="TrmE/GcvT-like"/>
</dbReference>
<evidence type="ECO:0000256" key="2">
    <source>
        <dbReference type="ARBA" id="ARBA00012616"/>
    </source>
</evidence>
<dbReference type="GO" id="GO:0005960">
    <property type="term" value="C:glycine cleavage complex"/>
    <property type="evidence" value="ECO:0007669"/>
    <property type="project" value="InterPro"/>
</dbReference>
<dbReference type="InterPro" id="IPR013977">
    <property type="entry name" value="GcvT_C"/>
</dbReference>
<dbReference type="FunFam" id="3.30.70.1400:FF:000001">
    <property type="entry name" value="Aminomethyltransferase"/>
    <property type="match status" value="1"/>
</dbReference>
<dbReference type="HAMAP" id="MF_00259">
    <property type="entry name" value="GcvT"/>
    <property type="match status" value="1"/>
</dbReference>
<dbReference type="Pfam" id="PF01571">
    <property type="entry name" value="GCV_T"/>
    <property type="match status" value="1"/>
</dbReference>
<evidence type="ECO:0000313" key="12">
    <source>
        <dbReference type="Proteomes" id="UP000198398"/>
    </source>
</evidence>
<evidence type="ECO:0000256" key="8">
    <source>
        <dbReference type="PIRSR" id="PIRSR006487-1"/>
    </source>
</evidence>
<name>A0A220UF35_9MICO</name>
<dbReference type="GO" id="GO:0019464">
    <property type="term" value="P:glycine decarboxylation via glycine cleavage system"/>
    <property type="evidence" value="ECO:0007669"/>
    <property type="project" value="UniProtKB-UniRule"/>
</dbReference>
<proteinExistence type="inferred from homology"/>
<evidence type="ECO:0000259" key="9">
    <source>
        <dbReference type="Pfam" id="PF01571"/>
    </source>
</evidence>
<dbReference type="GO" id="GO:0004047">
    <property type="term" value="F:aminomethyltransferase activity"/>
    <property type="evidence" value="ECO:0007669"/>
    <property type="project" value="UniProtKB-UniRule"/>
</dbReference>
<dbReference type="InterPro" id="IPR006223">
    <property type="entry name" value="GcvT"/>
</dbReference>
<dbReference type="Pfam" id="PF08669">
    <property type="entry name" value="GCV_T_C"/>
    <property type="match status" value="1"/>
</dbReference>
<dbReference type="GO" id="GO:0005829">
    <property type="term" value="C:cytosol"/>
    <property type="evidence" value="ECO:0007669"/>
    <property type="project" value="TreeGrafter"/>
</dbReference>
<evidence type="ECO:0000256" key="5">
    <source>
        <dbReference type="ARBA" id="ARBA00031395"/>
    </source>
</evidence>
<dbReference type="KEGG" id="brv:CFK39_14145"/>
<comment type="catalytic activity">
    <reaction evidence="6 7">
        <text>N(6)-[(R)-S(8)-aminomethyldihydrolipoyl]-L-lysyl-[protein] + (6S)-5,6,7,8-tetrahydrofolate = N(6)-[(R)-dihydrolipoyl]-L-lysyl-[protein] + (6R)-5,10-methylene-5,6,7,8-tetrahydrofolate + NH4(+)</text>
        <dbReference type="Rhea" id="RHEA:16945"/>
        <dbReference type="Rhea" id="RHEA-COMP:10475"/>
        <dbReference type="Rhea" id="RHEA-COMP:10492"/>
        <dbReference type="ChEBI" id="CHEBI:15636"/>
        <dbReference type="ChEBI" id="CHEBI:28938"/>
        <dbReference type="ChEBI" id="CHEBI:57453"/>
        <dbReference type="ChEBI" id="CHEBI:83100"/>
        <dbReference type="ChEBI" id="CHEBI:83143"/>
        <dbReference type="EC" id="2.1.2.10"/>
    </reaction>
</comment>
<evidence type="ECO:0000256" key="1">
    <source>
        <dbReference type="ARBA" id="ARBA00008609"/>
    </source>
</evidence>
<organism evidence="11 12">
    <name type="scientific">Brachybacterium avium</name>
    <dbReference type="NCBI Taxonomy" id="2017485"/>
    <lineage>
        <taxon>Bacteria</taxon>
        <taxon>Bacillati</taxon>
        <taxon>Actinomycetota</taxon>
        <taxon>Actinomycetes</taxon>
        <taxon>Micrococcales</taxon>
        <taxon>Dermabacteraceae</taxon>
        <taxon>Brachybacterium</taxon>
    </lineage>
</organism>
<keyword evidence="12" id="KW-1185">Reference proteome</keyword>
<dbReference type="PIRSF" id="PIRSF006487">
    <property type="entry name" value="GcvT"/>
    <property type="match status" value="1"/>
</dbReference>
<dbReference type="SUPFAM" id="SSF101790">
    <property type="entry name" value="Aminomethyltransferase beta-barrel domain"/>
    <property type="match status" value="1"/>
</dbReference>
<keyword evidence="3 7" id="KW-0032">Aminotransferase</keyword>
<sequence>MADQDLRSTALAAVHEALGATFTDFAGWRMPVRYDSDLAEHRAVRESAGIFDLSHMGEIHLRGPQAGDALDHALAGKLSAMSVGRAKYSLLLTEDGGVIDDVITYRLSEEHFLVVANASNAEVDAAELSARAEGFDAEVDDASDRTALIAVQGPASEQILLDALLDRDSGVEGLTAADLTEMKNYRFAESTYRGEPMLIARTGYTGEDGFELYVPNELAAGLWEQLTVAGGDRLVPCGLACRDTLRLEAGMPLYGNELGRDLYPAQSGMGRIVALKSKGDFVGRAGIEAADLSARPVLVGLVADGRRAARAGSQVRDADGREVGSITSGVLSPTLGHPIALGFVSANVSEVGTVLVADVRGKDLPVRVVKTPFYSRD</sequence>
<evidence type="ECO:0000256" key="6">
    <source>
        <dbReference type="ARBA" id="ARBA00047665"/>
    </source>
</evidence>
<dbReference type="EC" id="2.1.2.10" evidence="2 7"/>
<feature type="domain" description="Aminomethyltransferase C-terminal" evidence="10">
    <location>
        <begin position="298"/>
        <end position="374"/>
    </location>
</feature>
<dbReference type="Gene3D" id="3.30.1360.120">
    <property type="entry name" value="Probable tRNA modification gtpase trme, domain 1"/>
    <property type="match status" value="1"/>
</dbReference>
<evidence type="ECO:0000259" key="10">
    <source>
        <dbReference type="Pfam" id="PF08669"/>
    </source>
</evidence>
<feature type="binding site" evidence="8">
    <location>
        <position position="211"/>
    </location>
    <ligand>
        <name>substrate</name>
    </ligand>
</feature>
<dbReference type="NCBIfam" id="TIGR00528">
    <property type="entry name" value="gcvT"/>
    <property type="match status" value="1"/>
</dbReference>
<dbReference type="AlphaFoldDB" id="A0A220UF35"/>
<comment type="similarity">
    <text evidence="1 7">Belongs to the GcvT family.</text>
</comment>
<dbReference type="NCBIfam" id="NF001567">
    <property type="entry name" value="PRK00389.1"/>
    <property type="match status" value="1"/>
</dbReference>
<reference evidence="12" key="1">
    <citation type="submission" date="2017-07" db="EMBL/GenBank/DDBJ databases">
        <title>Brachybacterium sp. VR2415.</title>
        <authorList>
            <person name="Tak E.J."/>
            <person name="Bae J.-W."/>
        </authorList>
    </citation>
    <scope>NUCLEOTIDE SEQUENCE [LARGE SCALE GENOMIC DNA]</scope>
    <source>
        <strain evidence="12">VR2415</strain>
    </source>
</reference>
<dbReference type="Gene3D" id="3.30.70.1400">
    <property type="entry name" value="Aminomethyltransferase beta-barrel domains"/>
    <property type="match status" value="1"/>
</dbReference>
<dbReference type="EMBL" id="CP022316">
    <property type="protein sequence ID" value="ASK66759.1"/>
    <property type="molecule type" value="Genomic_DNA"/>
</dbReference>
<accession>A0A220UF35</accession>
<dbReference type="OrthoDB" id="9774591at2"/>
<evidence type="ECO:0000256" key="4">
    <source>
        <dbReference type="ARBA" id="ARBA00022679"/>
    </source>
</evidence>
<evidence type="ECO:0000313" key="11">
    <source>
        <dbReference type="EMBL" id="ASK66759.1"/>
    </source>
</evidence>